<evidence type="ECO:0000256" key="5">
    <source>
        <dbReference type="ARBA" id="ARBA00022801"/>
    </source>
</evidence>
<dbReference type="AlphaFoldDB" id="A0AAV9ICN9"/>
<dbReference type="EMBL" id="JANCYU010000028">
    <property type="protein sequence ID" value="KAK4525170.1"/>
    <property type="molecule type" value="Genomic_DNA"/>
</dbReference>
<dbReference type="CDD" id="cd22326">
    <property type="entry name" value="FAN1-like"/>
    <property type="match status" value="1"/>
</dbReference>
<feature type="domain" description="UBZ4-type" evidence="10">
    <location>
        <begin position="31"/>
        <end position="54"/>
    </location>
</feature>
<sequence length="778" mass="89387">MKRQRTLTDVLRNVSVRSLSFHCANGSPSKVVSCPSCNKRVTACRINDHLDDCLKVTDKLPSINSYGNSFACSSETPVSSRAQQGSEDFSTGEDISAAAPSVFQNCPQVGPRRDSSTCELLPVQLKVFKQCFAYALFKNDSLFTDEEKKFIQLVYTLPSRLQELFRNILSRKNKSWHAYREFSNLSYNNTSYCEDEFLLLQKYGLLEAFRLEAEHCSADTIYILNLLNVKELKQVYRRLYLHNVEYQGKHKLISDLSSCFLGESVVHGAQCKMDGQSPRKDCWRHIISLLGHIFRIPLHLVILFDNVCRLSCIQSSPETPLILLATMNKLKFPHYTCNYTRPAFLSRDAFREFFGAVRDEEIFDAALCNGSNRAEFEEISSKAHLMLEKYCQAYKDQVADGKESRLPSFEQISHPVFKIFSGLWIFCNICWHSIPVLERKKDFKTCIRRLSLLLEFKEICSHRRGRYWNRLSLDMLHFGHSTSEVLKICLQALEDEYLNDGERVIISRRAIRLARKARKYDEVANSSSLLQQVNKVARSCTSNSYFKYWRSIPEEGIGGRPVSWSRHKRNLFFGQNDQLLGVEELCLEYYSLKGWSGIHCEGSLMTTLFGIFFWNILFMDVVDVFQNDYQRAPFDLGTEAFYESRSTEIEQKLSQILHYDKNDIFHEVVAVYEQHGFEECVGVNWSLLGSVETLASVASLIPSPVLAGCFEKLSKNYRYWSGGQPDLFLWRTVPEEQVKFVEVKGPSDSLSERQHSWLCLLLSFGANAAVARVRPGTL</sequence>
<comment type="cofactor">
    <cofactor evidence="9">
        <name>Mg(2+)</name>
        <dbReference type="ChEBI" id="CHEBI:18420"/>
    </cofactor>
    <cofactor evidence="9">
        <name>Mn(2+)</name>
        <dbReference type="ChEBI" id="CHEBI:29035"/>
    </cofactor>
</comment>
<dbReference type="PANTHER" id="PTHR15749:SF4">
    <property type="entry name" value="FANCONI-ASSOCIATED NUCLEASE 1"/>
    <property type="match status" value="1"/>
</dbReference>
<dbReference type="InterPro" id="IPR014883">
    <property type="entry name" value="VRR_NUC"/>
</dbReference>
<dbReference type="InterPro" id="IPR049126">
    <property type="entry name" value="FAN1-like_TPR"/>
</dbReference>
<dbReference type="EC" id="3.1.4.1" evidence="9"/>
<keyword evidence="8 9" id="KW-0234">DNA repair</keyword>
<evidence type="ECO:0000313" key="13">
    <source>
        <dbReference type="Proteomes" id="UP001300502"/>
    </source>
</evidence>
<feature type="domain" description="VRR-NUC" evidence="11">
    <location>
        <begin position="659"/>
        <end position="775"/>
    </location>
</feature>
<gene>
    <name evidence="12" type="ORF">GAYE_SCF08G3076</name>
</gene>
<dbReference type="GO" id="GO:0004528">
    <property type="term" value="F:phosphodiesterase I activity"/>
    <property type="evidence" value="ECO:0007669"/>
    <property type="project" value="UniProtKB-EC"/>
</dbReference>
<evidence type="ECO:0000259" key="10">
    <source>
        <dbReference type="SMART" id="SM00734"/>
    </source>
</evidence>
<dbReference type="GO" id="GO:0017108">
    <property type="term" value="F:5'-flap endonuclease activity"/>
    <property type="evidence" value="ECO:0007669"/>
    <property type="project" value="TreeGrafter"/>
</dbReference>
<dbReference type="InterPro" id="IPR006642">
    <property type="entry name" value="Rad18_UBZ4"/>
</dbReference>
<dbReference type="Proteomes" id="UP001300502">
    <property type="component" value="Unassembled WGS sequence"/>
</dbReference>
<evidence type="ECO:0000256" key="8">
    <source>
        <dbReference type="ARBA" id="ARBA00023204"/>
    </source>
</evidence>
<dbReference type="InterPro" id="IPR049132">
    <property type="entry name" value="FAN1-like_euk"/>
</dbReference>
<comment type="similarity">
    <text evidence="9">Belongs to the FAN1 family.</text>
</comment>
<keyword evidence="6" id="KW-0862">Zinc</keyword>
<keyword evidence="1 9" id="KW-0540">Nuclease</keyword>
<dbReference type="SMART" id="SM00990">
    <property type="entry name" value="VRR_NUC"/>
    <property type="match status" value="1"/>
</dbReference>
<keyword evidence="5 9" id="KW-0378">Hydrolase</keyword>
<dbReference type="GO" id="GO:0070336">
    <property type="term" value="F:flap-structured DNA binding"/>
    <property type="evidence" value="ECO:0007669"/>
    <property type="project" value="TreeGrafter"/>
</dbReference>
<dbReference type="Pfam" id="PF21170">
    <property type="entry name" value="FAN1_TPR"/>
    <property type="match status" value="1"/>
</dbReference>
<keyword evidence="4" id="KW-0863">Zinc-finger</keyword>
<reference evidence="12 13" key="1">
    <citation type="submission" date="2022-07" db="EMBL/GenBank/DDBJ databases">
        <title>Genome-wide signatures of adaptation to extreme environments.</title>
        <authorList>
            <person name="Cho C.H."/>
            <person name="Yoon H.S."/>
        </authorList>
    </citation>
    <scope>NUCLEOTIDE SEQUENCE [LARGE SCALE GENOMIC DNA]</scope>
    <source>
        <strain evidence="12 13">108.79 E11</strain>
    </source>
</reference>
<dbReference type="GO" id="GO:0036297">
    <property type="term" value="P:interstrand cross-link repair"/>
    <property type="evidence" value="ECO:0007669"/>
    <property type="project" value="InterPro"/>
</dbReference>
<dbReference type="GO" id="GO:0008409">
    <property type="term" value="F:5'-3' exonuclease activity"/>
    <property type="evidence" value="ECO:0007669"/>
    <property type="project" value="TreeGrafter"/>
</dbReference>
<comment type="function">
    <text evidence="9">Nuclease required for the repair of DNA interstrand cross-links (ICL). Acts as a 5'-3' exonuclease that anchors at a cut end of DNA and cleaves DNA successively at every third nucleotide, allowing to excise an ICL from one strand through flanking incisions.</text>
</comment>
<evidence type="ECO:0000313" key="12">
    <source>
        <dbReference type="EMBL" id="KAK4525170.1"/>
    </source>
</evidence>
<keyword evidence="9" id="KW-0539">Nucleus</keyword>
<evidence type="ECO:0000256" key="6">
    <source>
        <dbReference type="ARBA" id="ARBA00022833"/>
    </source>
</evidence>
<keyword evidence="9" id="KW-0464">Manganese</keyword>
<comment type="subcellular location">
    <subcellularLocation>
        <location evidence="9">Nucleus</location>
    </subcellularLocation>
</comment>
<evidence type="ECO:0000256" key="7">
    <source>
        <dbReference type="ARBA" id="ARBA00022842"/>
    </source>
</evidence>
<keyword evidence="2 9" id="KW-0479">Metal-binding</keyword>
<comment type="caution">
    <text evidence="12">The sequence shown here is derived from an EMBL/GenBank/DDBJ whole genome shotgun (WGS) entry which is preliminary data.</text>
</comment>
<accession>A0AAV9ICN9</accession>
<keyword evidence="13" id="KW-1185">Reference proteome</keyword>
<proteinExistence type="inferred from homology"/>
<evidence type="ECO:0000256" key="9">
    <source>
        <dbReference type="RuleBase" id="RU365033"/>
    </source>
</evidence>
<dbReference type="PANTHER" id="PTHR15749">
    <property type="entry name" value="FANCONI-ASSOCIATED NUCLEASE 1"/>
    <property type="match status" value="1"/>
</dbReference>
<dbReference type="GO" id="GO:0005634">
    <property type="term" value="C:nucleus"/>
    <property type="evidence" value="ECO:0007669"/>
    <property type="project" value="UniProtKB-SubCell"/>
</dbReference>
<dbReference type="GO" id="GO:0008270">
    <property type="term" value="F:zinc ion binding"/>
    <property type="evidence" value="ECO:0007669"/>
    <property type="project" value="UniProtKB-KW"/>
</dbReference>
<dbReference type="Pfam" id="PF08774">
    <property type="entry name" value="VRR_NUC"/>
    <property type="match status" value="1"/>
</dbReference>
<dbReference type="Gene3D" id="3.30.160.60">
    <property type="entry name" value="Classic Zinc Finger"/>
    <property type="match status" value="1"/>
</dbReference>
<keyword evidence="3 9" id="KW-0227">DNA damage</keyword>
<organism evidence="12 13">
    <name type="scientific">Galdieria yellowstonensis</name>
    <dbReference type="NCBI Taxonomy" id="3028027"/>
    <lineage>
        <taxon>Eukaryota</taxon>
        <taxon>Rhodophyta</taxon>
        <taxon>Bangiophyceae</taxon>
        <taxon>Galdieriales</taxon>
        <taxon>Galdieriaceae</taxon>
        <taxon>Galdieria</taxon>
    </lineage>
</organism>
<dbReference type="SMART" id="SM00734">
    <property type="entry name" value="ZnF_Rad18"/>
    <property type="match status" value="1"/>
</dbReference>
<name>A0AAV9ICN9_9RHOD</name>
<evidence type="ECO:0000256" key="1">
    <source>
        <dbReference type="ARBA" id="ARBA00022722"/>
    </source>
</evidence>
<evidence type="ECO:0000256" key="4">
    <source>
        <dbReference type="ARBA" id="ARBA00022771"/>
    </source>
</evidence>
<protein>
    <recommendedName>
        <fullName evidence="9">Fanconi-associated nuclease</fullName>
        <ecNumber evidence="9">3.1.4.1</ecNumber>
    </recommendedName>
</protein>
<comment type="catalytic activity">
    <reaction evidence="9">
        <text>Hydrolytically removes 5'-nucleotides successively from the 3'-hydroxy termini of 3'-hydroxy-terminated oligonucleotides.</text>
        <dbReference type="EC" id="3.1.4.1"/>
    </reaction>
</comment>
<evidence type="ECO:0000256" key="2">
    <source>
        <dbReference type="ARBA" id="ARBA00022723"/>
    </source>
</evidence>
<evidence type="ECO:0000259" key="11">
    <source>
        <dbReference type="SMART" id="SM00990"/>
    </source>
</evidence>
<evidence type="ECO:0000256" key="3">
    <source>
        <dbReference type="ARBA" id="ARBA00022763"/>
    </source>
</evidence>
<keyword evidence="7 9" id="KW-0460">Magnesium</keyword>
<dbReference type="InterPro" id="IPR033315">
    <property type="entry name" value="Fan1-like"/>
</dbReference>